<dbReference type="InterPro" id="IPR051617">
    <property type="entry name" value="UNC-93-like_regulator"/>
</dbReference>
<dbReference type="InterPro" id="IPR010291">
    <property type="entry name" value="Ion_channel_UNC-93"/>
</dbReference>
<organism evidence="7 8">
    <name type="scientific">Cutaneotrichosporon oleaginosum</name>
    <dbReference type="NCBI Taxonomy" id="879819"/>
    <lineage>
        <taxon>Eukaryota</taxon>
        <taxon>Fungi</taxon>
        <taxon>Dikarya</taxon>
        <taxon>Basidiomycota</taxon>
        <taxon>Agaricomycotina</taxon>
        <taxon>Tremellomycetes</taxon>
        <taxon>Trichosporonales</taxon>
        <taxon>Trichosporonaceae</taxon>
        <taxon>Cutaneotrichosporon</taxon>
    </lineage>
</organism>
<protein>
    <submittedName>
        <fullName evidence="7">Putative DUF895 domain membrane protein</fullName>
    </submittedName>
</protein>
<evidence type="ECO:0000313" key="8">
    <source>
        <dbReference type="Proteomes" id="UP000053611"/>
    </source>
</evidence>
<evidence type="ECO:0000256" key="1">
    <source>
        <dbReference type="ARBA" id="ARBA00004141"/>
    </source>
</evidence>
<keyword evidence="8" id="KW-1185">Reference proteome</keyword>
<feature type="transmembrane region" description="Helical" evidence="6">
    <location>
        <begin position="114"/>
        <end position="139"/>
    </location>
</feature>
<evidence type="ECO:0000313" key="7">
    <source>
        <dbReference type="EMBL" id="KLT44331.1"/>
    </source>
</evidence>
<evidence type="ECO:0000256" key="6">
    <source>
        <dbReference type="SAM" id="Phobius"/>
    </source>
</evidence>
<dbReference type="Proteomes" id="UP000053611">
    <property type="component" value="Unassembled WGS sequence"/>
</dbReference>
<dbReference type="Gene3D" id="1.20.1250.20">
    <property type="entry name" value="MFS general substrate transporter like domains"/>
    <property type="match status" value="1"/>
</dbReference>
<dbReference type="EMBL" id="KQ087187">
    <property type="protein sequence ID" value="KLT44331.1"/>
    <property type="molecule type" value="Genomic_DNA"/>
</dbReference>
<evidence type="ECO:0000256" key="5">
    <source>
        <dbReference type="SAM" id="MobiDB-lite"/>
    </source>
</evidence>
<feature type="transmembrane region" description="Helical" evidence="6">
    <location>
        <begin position="243"/>
        <end position="267"/>
    </location>
</feature>
<keyword evidence="4 6" id="KW-0472">Membrane</keyword>
<dbReference type="OrthoDB" id="196103at2759"/>
<proteinExistence type="predicted"/>
<reference evidence="7 8" key="1">
    <citation type="submission" date="2015-03" db="EMBL/GenBank/DDBJ databases">
        <title>Genomics and transcriptomics of the oil-accumulating basidiomycete yeast T. oleaginosus allow insights into substrate utilization and the diverse evolutionary trajectories of mating systems in fungi.</title>
        <authorList>
            <consortium name="DOE Joint Genome Institute"/>
            <person name="Kourist R."/>
            <person name="Kracht O."/>
            <person name="Bracharz F."/>
            <person name="Lipzen A."/>
            <person name="Nolan M."/>
            <person name="Ohm R."/>
            <person name="Grigoriev I."/>
            <person name="Sun S."/>
            <person name="Heitman J."/>
            <person name="Bruck T."/>
            <person name="Nowrousian M."/>
        </authorList>
    </citation>
    <scope>NUCLEOTIDE SEQUENCE [LARGE SCALE GENOMIC DNA]</scope>
    <source>
        <strain evidence="7 8">IBC0246</strain>
    </source>
</reference>
<dbReference type="InterPro" id="IPR036259">
    <property type="entry name" value="MFS_trans_sf"/>
</dbReference>
<evidence type="ECO:0000256" key="2">
    <source>
        <dbReference type="ARBA" id="ARBA00022692"/>
    </source>
</evidence>
<dbReference type="SUPFAM" id="SSF103473">
    <property type="entry name" value="MFS general substrate transporter"/>
    <property type="match status" value="1"/>
</dbReference>
<feature type="transmembrane region" description="Helical" evidence="6">
    <location>
        <begin position="273"/>
        <end position="294"/>
    </location>
</feature>
<feature type="transmembrane region" description="Helical" evidence="6">
    <location>
        <begin position="65"/>
        <end position="83"/>
    </location>
</feature>
<feature type="transmembrane region" description="Helical" evidence="6">
    <location>
        <begin position="306"/>
        <end position="326"/>
    </location>
</feature>
<feature type="transmembrane region" description="Helical" evidence="6">
    <location>
        <begin position="414"/>
        <end position="439"/>
    </location>
</feature>
<dbReference type="PANTHER" id="PTHR23294:SF17">
    <property type="entry name" value="DUF895 DOMAIN MEMBRANE PROTEIN"/>
    <property type="match status" value="1"/>
</dbReference>
<comment type="subcellular location">
    <subcellularLocation>
        <location evidence="1">Membrane</location>
        <topology evidence="1">Multi-pass membrane protein</topology>
    </subcellularLocation>
</comment>
<evidence type="ECO:0000256" key="3">
    <source>
        <dbReference type="ARBA" id="ARBA00022989"/>
    </source>
</evidence>
<name>A0A0J0XTC0_9TREE</name>
<feature type="transmembrane region" description="Helical" evidence="6">
    <location>
        <begin position="28"/>
        <end position="45"/>
    </location>
</feature>
<keyword evidence="3 6" id="KW-1133">Transmembrane helix</keyword>
<evidence type="ECO:0000256" key="4">
    <source>
        <dbReference type="ARBA" id="ARBA00023136"/>
    </source>
</evidence>
<accession>A0A0J0XTC0</accession>
<feature type="region of interest" description="Disordered" evidence="5">
    <location>
        <begin position="479"/>
        <end position="498"/>
    </location>
</feature>
<dbReference type="AlphaFoldDB" id="A0A0J0XTC0"/>
<dbReference type="GO" id="GO:0016020">
    <property type="term" value="C:membrane"/>
    <property type="evidence" value="ECO:0007669"/>
    <property type="project" value="UniProtKB-SubCell"/>
</dbReference>
<dbReference type="RefSeq" id="XP_018280822.1">
    <property type="nucleotide sequence ID" value="XM_018421215.1"/>
</dbReference>
<dbReference type="PANTHER" id="PTHR23294">
    <property type="entry name" value="ET TRANSLATION PRODUCT-RELATED"/>
    <property type="match status" value="1"/>
</dbReference>
<sequence length="498" mass="54342">MTRLSNVGQRLSQFQVGKFRYNSPWTQVALVGFVCFCSVGMFSAISNLGAGGTQDVTTSNISNGVLYGVFAISGFFAGSINNVLGPRLTLSIGTMGYSLYLGSLWAFQVHGSKAFLIAAGGILGFTAALLWSAQGAIMLSYPMEKDKGRSFSLFWTIFSMGGVVGSGITLALEAKQSAGGAVSTGVYLAFIIIMLTAIFSSWLILPPNYVVRGDGTVVELQAALSVARETKEFFKLFKDWRMLALFPMFFVSNYFYAYQASIISAMFVPRARALASLVTNVGAVIGAILIGLLLDMLPGNRRKRTLITFFILVLGQAVMWGSGIAWQRQWERKEHGGPAKGLQMDWDTGKAPGIFCLLLGYYLVDAAYQGLAYYIMGSITNDSFRLARMTGYYKGVQSAGAAVSYGMDAVHTPYLTSVIVVFCMIMFTFITTFPVVWVTRCSDEEKEQKPEHHVWDLPAAADGHRPSIAVPGAAEIERQISRKGSMSKDEHVHREDTV</sequence>
<gene>
    <name evidence="7" type="ORF">CC85DRAFT_271066</name>
</gene>
<feature type="transmembrane region" description="Helical" evidence="6">
    <location>
        <begin position="90"/>
        <end position="108"/>
    </location>
</feature>
<feature type="transmembrane region" description="Helical" evidence="6">
    <location>
        <begin position="151"/>
        <end position="172"/>
    </location>
</feature>
<keyword evidence="2 6" id="KW-0812">Transmembrane</keyword>
<dbReference type="GeneID" id="28981818"/>
<dbReference type="Pfam" id="PF05978">
    <property type="entry name" value="UNC-93"/>
    <property type="match status" value="1"/>
</dbReference>
<feature type="transmembrane region" description="Helical" evidence="6">
    <location>
        <begin position="184"/>
        <end position="205"/>
    </location>
</feature>